<dbReference type="Proteomes" id="UP000283255">
    <property type="component" value="Unassembled WGS sequence"/>
</dbReference>
<keyword evidence="1" id="KW-1133">Transmembrane helix</keyword>
<dbReference type="OrthoDB" id="7871259at2"/>
<keyword evidence="1" id="KW-0812">Transmembrane</keyword>
<dbReference type="AlphaFoldDB" id="A0A418YJM1"/>
<name>A0A418YJM1_9GAMM</name>
<accession>A0A418YJM1</accession>
<proteinExistence type="predicted"/>
<evidence type="ECO:0000313" key="3">
    <source>
        <dbReference type="Proteomes" id="UP000283255"/>
    </source>
</evidence>
<keyword evidence="1" id="KW-0472">Membrane</keyword>
<dbReference type="Pfam" id="PF11391">
    <property type="entry name" value="DUF2798"/>
    <property type="match status" value="1"/>
</dbReference>
<reference evidence="2 3" key="2">
    <citation type="submission" date="2019-01" db="EMBL/GenBank/DDBJ databases">
        <title>Motilimonas pumilus sp. nov., isolated from the gut of sea cucumber (Apostichopus japonicus).</title>
        <authorList>
            <person name="Wang F.-Q."/>
            <person name="Ren L.-H."/>
            <person name="Lin Y.-W."/>
            <person name="Sun G.-H."/>
            <person name="Du Z.-J."/>
            <person name="Zhao J.-X."/>
            <person name="Liu X.-J."/>
            <person name="Liu L.-J."/>
        </authorList>
    </citation>
    <scope>NUCLEOTIDE SEQUENCE [LARGE SCALE GENOMIC DNA]</scope>
    <source>
        <strain evidence="2 3">PLHSC7-2</strain>
    </source>
</reference>
<evidence type="ECO:0000256" key="1">
    <source>
        <dbReference type="SAM" id="Phobius"/>
    </source>
</evidence>
<evidence type="ECO:0000313" key="2">
    <source>
        <dbReference type="EMBL" id="RJG51166.1"/>
    </source>
</evidence>
<organism evidence="2 3">
    <name type="scientific">Motilimonas pumila</name>
    <dbReference type="NCBI Taxonomy" id="2303987"/>
    <lineage>
        <taxon>Bacteria</taxon>
        <taxon>Pseudomonadati</taxon>
        <taxon>Pseudomonadota</taxon>
        <taxon>Gammaproteobacteria</taxon>
        <taxon>Alteromonadales</taxon>
        <taxon>Alteromonadales genera incertae sedis</taxon>
        <taxon>Motilimonas</taxon>
    </lineage>
</organism>
<dbReference type="InterPro" id="IPR021529">
    <property type="entry name" value="DUF2798"/>
</dbReference>
<dbReference type="EMBL" id="QZCH01000001">
    <property type="protein sequence ID" value="RJG51166.1"/>
    <property type="molecule type" value="Genomic_DNA"/>
</dbReference>
<reference evidence="2 3" key="1">
    <citation type="submission" date="2018-09" db="EMBL/GenBank/DDBJ databases">
        <authorList>
            <person name="Wang F."/>
        </authorList>
    </citation>
    <scope>NUCLEOTIDE SEQUENCE [LARGE SCALE GENOMIC DNA]</scope>
    <source>
        <strain evidence="2 3">PLHSC7-2</strain>
    </source>
</reference>
<keyword evidence="3" id="KW-1185">Reference proteome</keyword>
<protein>
    <submittedName>
        <fullName evidence="2">DUF2798 domain-containing protein</fullName>
    </submittedName>
</protein>
<gene>
    <name evidence="2" type="ORF">D1Z90_00025</name>
</gene>
<feature type="transmembrane region" description="Helical" evidence="1">
    <location>
        <begin position="24"/>
        <end position="46"/>
    </location>
</feature>
<sequence>MGGMITGTMTYLHLGLTNTFLTDWAVNFLTALVTVIPLGLTMMVLLTKRAKSYYPMTRRVCH</sequence>
<comment type="caution">
    <text evidence="2">The sequence shown here is derived from an EMBL/GenBank/DDBJ whole genome shotgun (WGS) entry which is preliminary data.</text>
</comment>